<name>A0A8H6C7N8_9LECA</name>
<dbReference type="SUPFAM" id="SSF48452">
    <property type="entry name" value="TPR-like"/>
    <property type="match status" value="2"/>
</dbReference>
<dbReference type="Gene3D" id="1.25.40.10">
    <property type="entry name" value="Tetratricopeptide repeat domain"/>
    <property type="match status" value="1"/>
</dbReference>
<evidence type="ECO:0000313" key="2">
    <source>
        <dbReference type="Proteomes" id="UP000593566"/>
    </source>
</evidence>
<evidence type="ECO:0000313" key="1">
    <source>
        <dbReference type="EMBL" id="KAF6218369.1"/>
    </source>
</evidence>
<accession>A0A8H6C7N8</accession>
<dbReference type="PANTHER" id="PTHR46082">
    <property type="entry name" value="ATP/GTP-BINDING PROTEIN-RELATED"/>
    <property type="match status" value="1"/>
</dbReference>
<dbReference type="AlphaFoldDB" id="A0A8H6C7N8"/>
<dbReference type="Pfam" id="PF13424">
    <property type="entry name" value="TPR_12"/>
    <property type="match status" value="2"/>
</dbReference>
<dbReference type="EMBL" id="JACCJB010000022">
    <property type="protein sequence ID" value="KAF6218369.1"/>
    <property type="molecule type" value="Genomic_DNA"/>
</dbReference>
<dbReference type="InterPro" id="IPR053137">
    <property type="entry name" value="NLR-like"/>
</dbReference>
<sequence length="245" mass="27824">MFPTGAFENWTTCESLLPHAQKVIQYGDAKGICTARYLNLLSNEAHFDWLQGRYEMACFRISAAVDVRKKILGSDGVKGRWEEAEKLHVKVLEARRGIVKAEHSNTLDSIKNLAIVYKKQGQWKKAEKLHLQVSKASKRVPGEEDPDILGSMENLATTYYERSRWKEAEELLMQALEARKRVQGPEHPGTLNCMAGLALAYKGQHRCKEAIALMQNVVDLRTRIIGANHPLTARSVFYLEDWLDT</sequence>
<dbReference type="InterPro" id="IPR011990">
    <property type="entry name" value="TPR-like_helical_dom_sf"/>
</dbReference>
<dbReference type="PANTHER" id="PTHR46082:SF11">
    <property type="entry name" value="AAA+ ATPASE DOMAIN-CONTAINING PROTEIN-RELATED"/>
    <property type="match status" value="1"/>
</dbReference>
<proteinExistence type="predicted"/>
<dbReference type="RefSeq" id="XP_037147804.1">
    <property type="nucleotide sequence ID" value="XM_037296623.1"/>
</dbReference>
<protein>
    <recommendedName>
        <fullName evidence="3">Kinesin light chain</fullName>
    </recommendedName>
</protein>
<gene>
    <name evidence="1" type="ORF">HO133_005716</name>
</gene>
<reference evidence="1 2" key="1">
    <citation type="journal article" date="2020" name="Genomics">
        <title>Complete, high-quality genomes from long-read metagenomic sequencing of two wolf lichen thalli reveals enigmatic genome architecture.</title>
        <authorList>
            <person name="McKenzie S.K."/>
            <person name="Walston R.F."/>
            <person name="Allen J.L."/>
        </authorList>
    </citation>
    <scope>NUCLEOTIDE SEQUENCE [LARGE SCALE GENOMIC DNA]</scope>
    <source>
        <strain evidence="1">WasteWater1</strain>
    </source>
</reference>
<organism evidence="1 2">
    <name type="scientific">Letharia lupina</name>
    <dbReference type="NCBI Taxonomy" id="560253"/>
    <lineage>
        <taxon>Eukaryota</taxon>
        <taxon>Fungi</taxon>
        <taxon>Dikarya</taxon>
        <taxon>Ascomycota</taxon>
        <taxon>Pezizomycotina</taxon>
        <taxon>Lecanoromycetes</taxon>
        <taxon>OSLEUM clade</taxon>
        <taxon>Lecanoromycetidae</taxon>
        <taxon>Lecanorales</taxon>
        <taxon>Lecanorineae</taxon>
        <taxon>Parmeliaceae</taxon>
        <taxon>Letharia</taxon>
    </lineage>
</organism>
<dbReference type="Proteomes" id="UP000593566">
    <property type="component" value="Unassembled WGS sequence"/>
</dbReference>
<evidence type="ECO:0008006" key="3">
    <source>
        <dbReference type="Google" id="ProtNLM"/>
    </source>
</evidence>
<dbReference type="GeneID" id="59334121"/>
<keyword evidence="2" id="KW-1185">Reference proteome</keyword>
<comment type="caution">
    <text evidence="1">The sequence shown here is derived from an EMBL/GenBank/DDBJ whole genome shotgun (WGS) entry which is preliminary data.</text>
</comment>